<accession>A0AAQ3SVL0</accession>
<dbReference type="EMBL" id="CP144746">
    <property type="protein sequence ID" value="WVZ60714.1"/>
    <property type="molecule type" value="Genomic_DNA"/>
</dbReference>
<evidence type="ECO:0000313" key="3">
    <source>
        <dbReference type="Proteomes" id="UP001341281"/>
    </source>
</evidence>
<dbReference type="PANTHER" id="PTHR36478">
    <property type="entry name" value="OS04G0614237 PROTEIN-RELATED"/>
    <property type="match status" value="1"/>
</dbReference>
<keyword evidence="3" id="KW-1185">Reference proteome</keyword>
<feature type="compositionally biased region" description="Low complexity" evidence="1">
    <location>
        <begin position="391"/>
        <end position="406"/>
    </location>
</feature>
<dbReference type="PANTHER" id="PTHR36478:SF23">
    <property type="match status" value="1"/>
</dbReference>
<proteinExistence type="predicted"/>
<evidence type="ECO:0000313" key="2">
    <source>
        <dbReference type="EMBL" id="WVZ60714.1"/>
    </source>
</evidence>
<evidence type="ECO:0000256" key="1">
    <source>
        <dbReference type="SAM" id="MobiDB-lite"/>
    </source>
</evidence>
<feature type="region of interest" description="Disordered" evidence="1">
    <location>
        <begin position="347"/>
        <end position="409"/>
    </location>
</feature>
<organism evidence="2 3">
    <name type="scientific">Paspalum notatum var. saurae</name>
    <dbReference type="NCBI Taxonomy" id="547442"/>
    <lineage>
        <taxon>Eukaryota</taxon>
        <taxon>Viridiplantae</taxon>
        <taxon>Streptophyta</taxon>
        <taxon>Embryophyta</taxon>
        <taxon>Tracheophyta</taxon>
        <taxon>Spermatophyta</taxon>
        <taxon>Magnoliopsida</taxon>
        <taxon>Liliopsida</taxon>
        <taxon>Poales</taxon>
        <taxon>Poaceae</taxon>
        <taxon>PACMAD clade</taxon>
        <taxon>Panicoideae</taxon>
        <taxon>Andropogonodae</taxon>
        <taxon>Paspaleae</taxon>
        <taxon>Paspalinae</taxon>
        <taxon>Paspalum</taxon>
    </lineage>
</organism>
<name>A0AAQ3SVL0_PASNO</name>
<dbReference type="AlphaFoldDB" id="A0AAQ3SVL0"/>
<gene>
    <name evidence="2" type="ORF">U9M48_010698</name>
</gene>
<dbReference type="Proteomes" id="UP001341281">
    <property type="component" value="Chromosome 02"/>
</dbReference>
<sequence>MASSSEGERAAAVSGEVLDYLDYPCTERLRLRRLVACFSDYRFIDIYHLYVHPIPSHCWLFLNSIAADLISSRLIIILTSSNDRRVRNKMGVIFHAWDLAKQVKDGLLRDAYYCVRSFAPHHDSSDEATLLANFLLQLMGIYGYFAGGNGNNPCAASVVCDWFIELYEKPVLAKYPCLATVVDDVLFLRPHRVKASVDWSLFLNKAASMVEEMSYKVPELRARMEYPRGQNHLYNVVAVRSSSLAASFRQRRSAKNSHHKQATDIARLFLQLKKRLPSSDLMEGSGSFSDLTLEQLDAQIALLLEEALQAGWHPVMKPGYRHPPAHLPKEAFPLKAFLNRGTMSASMEIPLPRQGHRPEHSSKLGMKRSSFQEADQDSPLPGNDSKRPRITRTASYDDTNTTTSTDPAHNFIAGRQQNQTLVEQGKRKVKPMLGVDAVTGEASWLADSSFSVAMLQKMLYFETPFLFVVCYAGDDLALPEI</sequence>
<reference evidence="2 3" key="1">
    <citation type="submission" date="2024-02" db="EMBL/GenBank/DDBJ databases">
        <title>High-quality chromosome-scale genome assembly of Pensacola bahiagrass (Paspalum notatum Flugge var. saurae).</title>
        <authorList>
            <person name="Vega J.M."/>
            <person name="Podio M."/>
            <person name="Orjuela J."/>
            <person name="Siena L.A."/>
            <person name="Pessino S.C."/>
            <person name="Combes M.C."/>
            <person name="Mariac C."/>
            <person name="Albertini E."/>
            <person name="Pupilli F."/>
            <person name="Ortiz J.P.A."/>
            <person name="Leblanc O."/>
        </authorList>
    </citation>
    <scope>NUCLEOTIDE SEQUENCE [LARGE SCALE GENOMIC DNA]</scope>
    <source>
        <strain evidence="2">R1</strain>
        <tissue evidence="2">Leaf</tissue>
    </source>
</reference>
<protein>
    <submittedName>
        <fullName evidence="2">Uncharacterized protein</fullName>
    </submittedName>
</protein>